<dbReference type="InterPro" id="IPR002508">
    <property type="entry name" value="MurNAc-LAA_cat"/>
</dbReference>
<dbReference type="SUPFAM" id="SSF53187">
    <property type="entry name" value="Zn-dependent exopeptidases"/>
    <property type="match status" value="1"/>
</dbReference>
<protein>
    <submittedName>
        <fullName evidence="3">N-acetylmuramoyl-L-alanine amidase</fullName>
        <ecNumber evidence="3">3.5.1.28</ecNumber>
    </submittedName>
</protein>
<dbReference type="RefSeq" id="WP_307355484.1">
    <property type="nucleotide sequence ID" value="NZ_BAAACJ010000029.1"/>
</dbReference>
<dbReference type="Gene3D" id="3.40.630.40">
    <property type="entry name" value="Zn-dependent exopeptidases"/>
    <property type="match status" value="1"/>
</dbReference>
<name>A0ABU0JQU6_HATLI</name>
<dbReference type="EMBL" id="JAUSWN010000008">
    <property type="protein sequence ID" value="MDQ0479443.1"/>
    <property type="molecule type" value="Genomic_DNA"/>
</dbReference>
<keyword evidence="1 3" id="KW-0378">Hydrolase</keyword>
<evidence type="ECO:0000313" key="4">
    <source>
        <dbReference type="Proteomes" id="UP001224418"/>
    </source>
</evidence>
<dbReference type="SMART" id="SM00646">
    <property type="entry name" value="Ami_3"/>
    <property type="match status" value="1"/>
</dbReference>
<accession>A0ABU0JQU6</accession>
<comment type="caution">
    <text evidence="3">The sequence shown here is derived from an EMBL/GenBank/DDBJ whole genome shotgun (WGS) entry which is preliminary data.</text>
</comment>
<dbReference type="PANTHER" id="PTHR30404">
    <property type="entry name" value="N-ACETYLMURAMOYL-L-ALANINE AMIDASE"/>
    <property type="match status" value="1"/>
</dbReference>
<feature type="domain" description="MurNAc-LAA" evidence="2">
    <location>
        <begin position="115"/>
        <end position="228"/>
    </location>
</feature>
<evidence type="ECO:0000259" key="2">
    <source>
        <dbReference type="SMART" id="SM00646"/>
    </source>
</evidence>
<proteinExistence type="predicted"/>
<gene>
    <name evidence="3" type="ORF">QOZ93_001184</name>
</gene>
<dbReference type="Proteomes" id="UP001224418">
    <property type="component" value="Unassembled WGS sequence"/>
</dbReference>
<dbReference type="InterPro" id="IPR050695">
    <property type="entry name" value="N-acetylmuramoyl_amidase_3"/>
</dbReference>
<dbReference type="InterPro" id="IPR014234">
    <property type="entry name" value="Spore_CwlD"/>
</dbReference>
<evidence type="ECO:0000313" key="3">
    <source>
        <dbReference type="EMBL" id="MDQ0479443.1"/>
    </source>
</evidence>
<dbReference type="Pfam" id="PF01520">
    <property type="entry name" value="Amidase_3"/>
    <property type="match status" value="1"/>
</dbReference>
<dbReference type="PANTHER" id="PTHR30404:SF0">
    <property type="entry name" value="N-ACETYLMURAMOYL-L-ALANINE AMIDASE AMIC"/>
    <property type="match status" value="1"/>
</dbReference>
<dbReference type="CDD" id="cd02696">
    <property type="entry name" value="MurNAc-LAA"/>
    <property type="match status" value="1"/>
</dbReference>
<organism evidence="3 4">
    <name type="scientific">Hathewaya limosa</name>
    <name type="common">Clostridium limosum</name>
    <dbReference type="NCBI Taxonomy" id="1536"/>
    <lineage>
        <taxon>Bacteria</taxon>
        <taxon>Bacillati</taxon>
        <taxon>Bacillota</taxon>
        <taxon>Clostridia</taxon>
        <taxon>Eubacteriales</taxon>
        <taxon>Clostridiaceae</taxon>
        <taxon>Hathewaya</taxon>
    </lineage>
</organism>
<reference evidence="3 4" key="1">
    <citation type="submission" date="2023-07" db="EMBL/GenBank/DDBJ databases">
        <title>Genomic Encyclopedia of Type Strains, Phase IV (KMG-IV): sequencing the most valuable type-strain genomes for metagenomic binning, comparative biology and taxonomic classification.</title>
        <authorList>
            <person name="Goeker M."/>
        </authorList>
    </citation>
    <scope>NUCLEOTIDE SEQUENCE [LARGE SCALE GENOMIC DNA]</scope>
    <source>
        <strain evidence="3 4">DSM 1400</strain>
    </source>
</reference>
<dbReference type="GO" id="GO:0008745">
    <property type="term" value="F:N-acetylmuramoyl-L-alanine amidase activity"/>
    <property type="evidence" value="ECO:0007669"/>
    <property type="project" value="UniProtKB-EC"/>
</dbReference>
<evidence type="ECO:0000256" key="1">
    <source>
        <dbReference type="ARBA" id="ARBA00022801"/>
    </source>
</evidence>
<dbReference type="NCBIfam" id="TIGR02883">
    <property type="entry name" value="spore_cwlD"/>
    <property type="match status" value="1"/>
</dbReference>
<dbReference type="EC" id="3.5.1.28" evidence="3"/>
<keyword evidence="4" id="KW-1185">Reference proteome</keyword>
<sequence>MRIVNKKLIFSLTVVLFAFLGILGVNYNLKVQQTSKNNTPKVILIDPGHGGMDGGAVSSRGTIEKHITLPISKYTKENLEKSGFKVYMTREEDKGLYENKGTVRNKKNQDLTARCKMKKELNCDMFVSVHLNKFPQEKYKGAQVWYSKHPKSKELAHILQTNLKNDLDKSNNRVEKGAEDQFKVLRVNDDMPSVIVECGFISNYEEEKLLKTEEYQKKVAESICKSINEYFKNN</sequence>